<feature type="compositionally biased region" description="Low complexity" evidence="1">
    <location>
        <begin position="231"/>
        <end position="241"/>
    </location>
</feature>
<dbReference type="OMA" id="AVNESKF"/>
<protein>
    <submittedName>
        <fullName evidence="2 3">Uncharacterized protein</fullName>
    </submittedName>
</protein>
<feature type="compositionally biased region" description="Low complexity" evidence="1">
    <location>
        <begin position="92"/>
        <end position="107"/>
    </location>
</feature>
<proteinExistence type="predicted"/>
<dbReference type="EnsemblMetazoa" id="CapteT228564">
    <property type="protein sequence ID" value="CapteP228564"/>
    <property type="gene ID" value="CapteG228564"/>
</dbReference>
<gene>
    <name evidence="2" type="ORF">CAPTEDRAFT_228564</name>
</gene>
<name>R7TZ06_CAPTE</name>
<keyword evidence="4" id="KW-1185">Reference proteome</keyword>
<feature type="compositionally biased region" description="Polar residues" evidence="1">
    <location>
        <begin position="114"/>
        <end position="127"/>
    </location>
</feature>
<feature type="compositionally biased region" description="Basic and acidic residues" evidence="1">
    <location>
        <begin position="47"/>
        <end position="91"/>
    </location>
</feature>
<sequence>MHVVARTSPRRSLTEWSLHVDSGDFERDLQLELLEHDPKKRQRARKLKPESVPRLPEHHPGAIESKSSKTREHSIRRAERAAHQEALREILEASQAQASSEAGVGNEEAGEAISMSQDMQIPSTSYSHTDETDKASAQADLAERLVPQASPLKTPRKVPVYEIATYSFLATPRRTTKDHPYSRKKMLPKEVLPESSSEVSAAPSSDSSPAAVELPTSTDSSLSAEDVELYSPSTPEPSSQESAEEADVQADEDPKILVFESSLQKLLNFCPDCGSPVVGQKKSYTGSMTTYVLQCHNGCTVRWNSQPKVDRQPLGNILIAAAILFTGLTFKRMSDWAAALKLKFISQTTFTLIQKSILWPVVGEAWRDEQKRAIREMKARRGAIMLGGDARCDSPGHNALYGSYTLMDIRPNAPNIIVSMELVHSSEVKNSHHLEPEGLRRCLQDVIAKKVKISTLATDQHLMVGKMMREDFSKVNLFYAENEGSPTFFFELQIDHQLDAWHCSKNLTKKLTAKANTKGCEALMQWIRAISNHLWYSASTCKKNAQLLK</sequence>
<feature type="region of interest" description="Disordered" evidence="1">
    <location>
        <begin position="35"/>
        <end position="153"/>
    </location>
</feature>
<feature type="region of interest" description="Disordered" evidence="1">
    <location>
        <begin position="175"/>
        <end position="250"/>
    </location>
</feature>
<dbReference type="EMBL" id="AMQN01010151">
    <property type="status" value="NOT_ANNOTATED_CDS"/>
    <property type="molecule type" value="Genomic_DNA"/>
</dbReference>
<accession>R7TZ06</accession>
<reference evidence="4" key="1">
    <citation type="submission" date="2012-12" db="EMBL/GenBank/DDBJ databases">
        <authorList>
            <person name="Hellsten U."/>
            <person name="Grimwood J."/>
            <person name="Chapman J.A."/>
            <person name="Shapiro H."/>
            <person name="Aerts A."/>
            <person name="Otillar R.P."/>
            <person name="Terry A.Y."/>
            <person name="Boore J.L."/>
            <person name="Simakov O."/>
            <person name="Marletaz F."/>
            <person name="Cho S.-J."/>
            <person name="Edsinger-Gonzales E."/>
            <person name="Havlak P."/>
            <person name="Kuo D.-H."/>
            <person name="Larsson T."/>
            <person name="Lv J."/>
            <person name="Arendt D."/>
            <person name="Savage R."/>
            <person name="Osoegawa K."/>
            <person name="de Jong P."/>
            <person name="Lindberg D.R."/>
            <person name="Seaver E.C."/>
            <person name="Weisblat D.A."/>
            <person name="Putnam N.H."/>
            <person name="Grigoriev I.V."/>
            <person name="Rokhsar D.S."/>
        </authorList>
    </citation>
    <scope>NUCLEOTIDE SEQUENCE</scope>
    <source>
        <strain evidence="4">I ESC-2004</strain>
    </source>
</reference>
<dbReference type="STRING" id="283909.R7TZ06"/>
<evidence type="ECO:0000256" key="1">
    <source>
        <dbReference type="SAM" id="MobiDB-lite"/>
    </source>
</evidence>
<dbReference type="PANTHER" id="PTHR31751:SF42">
    <property type="entry name" value="PROTEIN CBG10204"/>
    <property type="match status" value="1"/>
</dbReference>
<feature type="compositionally biased region" description="Basic and acidic residues" evidence="1">
    <location>
        <begin position="175"/>
        <end position="192"/>
    </location>
</feature>
<dbReference type="EMBL" id="KB307163">
    <property type="protein sequence ID" value="ELT99168.1"/>
    <property type="molecule type" value="Genomic_DNA"/>
</dbReference>
<dbReference type="Proteomes" id="UP000014760">
    <property type="component" value="Unassembled WGS sequence"/>
</dbReference>
<feature type="compositionally biased region" description="Low complexity" evidence="1">
    <location>
        <begin position="193"/>
        <end position="213"/>
    </location>
</feature>
<dbReference type="HOGENOM" id="CLU_024040_3_2_1"/>
<dbReference type="OrthoDB" id="10021186at2759"/>
<evidence type="ECO:0000313" key="3">
    <source>
        <dbReference type="EnsemblMetazoa" id="CapteP228564"/>
    </source>
</evidence>
<evidence type="ECO:0000313" key="4">
    <source>
        <dbReference type="Proteomes" id="UP000014760"/>
    </source>
</evidence>
<evidence type="ECO:0000313" key="2">
    <source>
        <dbReference type="EMBL" id="ELT99168.1"/>
    </source>
</evidence>
<reference evidence="2 4" key="2">
    <citation type="journal article" date="2013" name="Nature">
        <title>Insights into bilaterian evolution from three spiralian genomes.</title>
        <authorList>
            <person name="Simakov O."/>
            <person name="Marletaz F."/>
            <person name="Cho S.J."/>
            <person name="Edsinger-Gonzales E."/>
            <person name="Havlak P."/>
            <person name="Hellsten U."/>
            <person name="Kuo D.H."/>
            <person name="Larsson T."/>
            <person name="Lv J."/>
            <person name="Arendt D."/>
            <person name="Savage R."/>
            <person name="Osoegawa K."/>
            <person name="de Jong P."/>
            <person name="Grimwood J."/>
            <person name="Chapman J.A."/>
            <person name="Shapiro H."/>
            <person name="Aerts A."/>
            <person name="Otillar R.P."/>
            <person name="Terry A.Y."/>
            <person name="Boore J.L."/>
            <person name="Grigoriev I.V."/>
            <person name="Lindberg D.R."/>
            <person name="Seaver E.C."/>
            <person name="Weisblat D.A."/>
            <person name="Putnam N.H."/>
            <person name="Rokhsar D.S."/>
        </authorList>
    </citation>
    <scope>NUCLEOTIDE SEQUENCE</scope>
    <source>
        <strain evidence="2 4">I ESC-2004</strain>
    </source>
</reference>
<organism evidence="2">
    <name type="scientific">Capitella teleta</name>
    <name type="common">Polychaete worm</name>
    <dbReference type="NCBI Taxonomy" id="283909"/>
    <lineage>
        <taxon>Eukaryota</taxon>
        <taxon>Metazoa</taxon>
        <taxon>Spiralia</taxon>
        <taxon>Lophotrochozoa</taxon>
        <taxon>Annelida</taxon>
        <taxon>Polychaeta</taxon>
        <taxon>Sedentaria</taxon>
        <taxon>Scolecida</taxon>
        <taxon>Capitellidae</taxon>
        <taxon>Capitella</taxon>
    </lineage>
</organism>
<dbReference type="PANTHER" id="PTHR31751">
    <property type="entry name" value="SI:CH211-108C17.2-RELATED-RELATED"/>
    <property type="match status" value="1"/>
</dbReference>
<dbReference type="AlphaFoldDB" id="R7TZ06"/>
<reference evidence="3" key="3">
    <citation type="submission" date="2015-06" db="UniProtKB">
        <authorList>
            <consortium name="EnsemblMetazoa"/>
        </authorList>
    </citation>
    <scope>IDENTIFICATION</scope>
</reference>